<evidence type="ECO:0000313" key="2">
    <source>
        <dbReference type="EMBL" id="KAK7433975.1"/>
    </source>
</evidence>
<name>A0ABR1IJ17_9AGAR</name>
<feature type="region of interest" description="Disordered" evidence="1">
    <location>
        <begin position="442"/>
        <end position="481"/>
    </location>
</feature>
<accession>A0ABR1IJ17</accession>
<evidence type="ECO:0008006" key="4">
    <source>
        <dbReference type="Google" id="ProtNLM"/>
    </source>
</evidence>
<gene>
    <name evidence="2" type="ORF">VKT23_020438</name>
</gene>
<organism evidence="2 3">
    <name type="scientific">Marasmiellus scandens</name>
    <dbReference type="NCBI Taxonomy" id="2682957"/>
    <lineage>
        <taxon>Eukaryota</taxon>
        <taxon>Fungi</taxon>
        <taxon>Dikarya</taxon>
        <taxon>Basidiomycota</taxon>
        <taxon>Agaricomycotina</taxon>
        <taxon>Agaricomycetes</taxon>
        <taxon>Agaricomycetidae</taxon>
        <taxon>Agaricales</taxon>
        <taxon>Marasmiineae</taxon>
        <taxon>Omphalotaceae</taxon>
        <taxon>Marasmiellus</taxon>
    </lineage>
</organism>
<protein>
    <recommendedName>
        <fullName evidence="4">Mating-type protein MAT-1</fullName>
    </recommendedName>
</protein>
<feature type="compositionally biased region" description="Low complexity" evidence="1">
    <location>
        <begin position="352"/>
        <end position="365"/>
    </location>
</feature>
<dbReference type="Proteomes" id="UP001498398">
    <property type="component" value="Unassembled WGS sequence"/>
</dbReference>
<dbReference type="EMBL" id="JBANRG010000134">
    <property type="protein sequence ID" value="KAK7433975.1"/>
    <property type="molecule type" value="Genomic_DNA"/>
</dbReference>
<evidence type="ECO:0000256" key="1">
    <source>
        <dbReference type="SAM" id="MobiDB-lite"/>
    </source>
</evidence>
<feature type="region of interest" description="Disordered" evidence="1">
    <location>
        <begin position="345"/>
        <end position="410"/>
    </location>
</feature>
<feature type="compositionally biased region" description="Acidic residues" evidence="1">
    <location>
        <begin position="450"/>
        <end position="469"/>
    </location>
</feature>
<proteinExistence type="predicted"/>
<evidence type="ECO:0000313" key="3">
    <source>
        <dbReference type="Proteomes" id="UP001498398"/>
    </source>
</evidence>
<reference evidence="2 3" key="1">
    <citation type="submission" date="2024-01" db="EMBL/GenBank/DDBJ databases">
        <title>A draft genome for the cacao thread blight pathogen Marasmiellus scandens.</title>
        <authorList>
            <person name="Baruah I.K."/>
            <person name="Leung J."/>
            <person name="Bukari Y."/>
            <person name="Amoako-Attah I."/>
            <person name="Meinhardt L.W."/>
            <person name="Bailey B.A."/>
            <person name="Cohen S.P."/>
        </authorList>
    </citation>
    <scope>NUCLEOTIDE SEQUENCE [LARGE SCALE GENOMIC DNA]</scope>
    <source>
        <strain evidence="2 3">GH-19</strain>
    </source>
</reference>
<comment type="caution">
    <text evidence="2">The sequence shown here is derived from an EMBL/GenBank/DDBJ whole genome shotgun (WGS) entry which is preliminary data.</text>
</comment>
<keyword evidence="3" id="KW-1185">Reference proteome</keyword>
<sequence>MNLFDVNKAVLPDVENFHLIKQPARRIQPGPLSDRSPTSTVASFLTATERAVAKRDKAILKDLIQLDGLSFVTGSAVRLRQVCHLINAVRPRTGATAEEKLRLKERREDIEKRLTIANFSRGPFDLEGRPNKILLIIHEHWGFDMYASYAICPHPSRLNVIIKHLQDANNKWDQAVRKDPSAARIINFDPILANMHWIILVLRPLAFLPPDESMLFSTWRDIVAPPSSEQWQRCFIDYTQQPISPYLVVRDRSGATSFLKDGFTVPSLRVPSDAVSVFAMITNAYTKIISLGDNLHPELHDIKLKLDTLMHLIFYMPSDFLASEAHVLATVEHRDVDMVSITPTQSSIHHPQTSQNIGQSSNNSSDSHHGQLMPPGLVGSTSLSPCHLEDFVSVDAPPDPPEKPQSNGLTLLEMDTLKARAYDMTLPPDERIQATVQWVTGTPHFRKDGDESDDDEEDETDYYYPEDLEPEGRGCMANLGL</sequence>